<dbReference type="Gene3D" id="3.80.10.10">
    <property type="entry name" value="Ribonuclease Inhibitor"/>
    <property type="match status" value="5"/>
</dbReference>
<keyword evidence="2" id="KW-1185">Reference proteome</keyword>
<dbReference type="InterPro" id="IPR026906">
    <property type="entry name" value="LRR_5"/>
</dbReference>
<reference evidence="1 2" key="1">
    <citation type="submission" date="2024-04" db="EMBL/GenBank/DDBJ databases">
        <title>Tritrichomonas musculus Genome.</title>
        <authorList>
            <person name="Alves-Ferreira E."/>
            <person name="Grigg M."/>
            <person name="Lorenzi H."/>
            <person name="Galac M."/>
        </authorList>
    </citation>
    <scope>NUCLEOTIDE SEQUENCE [LARGE SCALE GENOMIC DNA]</scope>
    <source>
        <strain evidence="1 2">EAF2021</strain>
    </source>
</reference>
<sequence length="802" mass="91594">MDDFVIVEGIKYQLNHKDFTASIINSYQTPENVLIPRCINYNSQDYIITSIRERPFVNNSHIKSLQFSPISGLRYIEKSALFSISLNSITFPASFEKIEDWIFKSFNIREASIAPGNPNYKSINKTMIISKSDLKSDIFDSLFFMNRNVQTVLVPYYIKYIKPYCFSYCYKLETIEFPNDSQLLLIEKKALMSSSVKRINLPSSAKLEEGWCSNTDYLTSVLISPDSEYYRYADDDKNIILGKNLENGEFDQIVFGSRDLRKLTIPNYIKQICSNAFSSCEALEKVEIPDDSELISIGEKAFEFLHISDISIPIHVKKIEKASFLGCIKLEMVIFHLNSEIELIGKESFSETSVNTITIPKHVKKIGENAFYNCENLKNVIFCSNCEVEVLDSMSFYHSQISKITIPKLVKVIGNSCFHYCSSLKYVLFQQDSQLELIGKNAFSHTIIESITIPRHVKKIEDNAFLCCLSLETVNLEEGSELQSIGKHIFHGTSVFKFEFPENLTDIQDDWCACTDILTTILVSPKNKKFMMINQTILVAKKDEKSEFYDTIILVSKTIDGIKIPSFIKYFNPYSFEFTSILLEIEFTEDSQLLSIGNNAFNFSALETIEIPRNVNKLEDGWCNSTECLVNVSISPENRNFMFLQDQNKVMVGKSNNEQDNFDVIKFACRDIKKVNIPNYIKRIDSFAFHECSYLNCVEFSDDSQLQSIGESCFTSTSIQRITLPKNIESSGSSTFSSNHLLHSFEALADVFSFGKDVFSNSSYLNLVSLPNAHKVYNTKEMYQYGSENNFSFFVCSNAAID</sequence>
<organism evidence="1 2">
    <name type="scientific">Tritrichomonas musculus</name>
    <dbReference type="NCBI Taxonomy" id="1915356"/>
    <lineage>
        <taxon>Eukaryota</taxon>
        <taxon>Metamonada</taxon>
        <taxon>Parabasalia</taxon>
        <taxon>Tritrichomonadida</taxon>
        <taxon>Tritrichomonadidae</taxon>
        <taxon>Tritrichomonas</taxon>
    </lineage>
</organism>
<evidence type="ECO:0000313" key="2">
    <source>
        <dbReference type="Proteomes" id="UP001470230"/>
    </source>
</evidence>
<dbReference type="PANTHER" id="PTHR45661">
    <property type="entry name" value="SURFACE ANTIGEN"/>
    <property type="match status" value="1"/>
</dbReference>
<dbReference type="Pfam" id="PF13306">
    <property type="entry name" value="LRR_5"/>
    <property type="match status" value="5"/>
</dbReference>
<accession>A0ABR2L4X4</accession>
<gene>
    <name evidence="1" type="ORF">M9Y10_000691</name>
</gene>
<protein>
    <recommendedName>
        <fullName evidence="3">Surface antigen BspA-like</fullName>
    </recommendedName>
</protein>
<evidence type="ECO:0008006" key="3">
    <source>
        <dbReference type="Google" id="ProtNLM"/>
    </source>
</evidence>
<comment type="caution">
    <text evidence="1">The sequence shown here is derived from an EMBL/GenBank/DDBJ whole genome shotgun (WGS) entry which is preliminary data.</text>
</comment>
<dbReference type="SUPFAM" id="SSF52058">
    <property type="entry name" value="L domain-like"/>
    <property type="match status" value="2"/>
</dbReference>
<dbReference type="Proteomes" id="UP001470230">
    <property type="component" value="Unassembled WGS sequence"/>
</dbReference>
<dbReference type="InterPro" id="IPR053139">
    <property type="entry name" value="Surface_bspA-like"/>
</dbReference>
<name>A0ABR2L4X4_9EUKA</name>
<dbReference type="InterPro" id="IPR032675">
    <property type="entry name" value="LRR_dom_sf"/>
</dbReference>
<dbReference type="PANTHER" id="PTHR45661:SF3">
    <property type="entry name" value="IG-LIKE DOMAIN-CONTAINING PROTEIN"/>
    <property type="match status" value="1"/>
</dbReference>
<proteinExistence type="predicted"/>
<evidence type="ECO:0000313" key="1">
    <source>
        <dbReference type="EMBL" id="KAK8898405.1"/>
    </source>
</evidence>
<dbReference type="EMBL" id="JAPFFF010000001">
    <property type="protein sequence ID" value="KAK8898405.1"/>
    <property type="molecule type" value="Genomic_DNA"/>
</dbReference>